<gene>
    <name evidence="2" type="ORF">GFJ39_08975</name>
</gene>
<dbReference type="CDD" id="cd01029">
    <property type="entry name" value="TOPRIM_primases"/>
    <property type="match status" value="1"/>
</dbReference>
<proteinExistence type="predicted"/>
<comment type="caution">
    <text evidence="2">The sequence shown here is derived from an EMBL/GenBank/DDBJ whole genome shotgun (WGS) entry which is preliminary data.</text>
</comment>
<evidence type="ECO:0000313" key="3">
    <source>
        <dbReference type="Proteomes" id="UP000432209"/>
    </source>
</evidence>
<feature type="domain" description="DUF927" evidence="1">
    <location>
        <begin position="240"/>
        <end position="506"/>
    </location>
</feature>
<dbReference type="EMBL" id="WIPH01000018">
    <property type="protein sequence ID" value="MQR99324.1"/>
    <property type="molecule type" value="Genomic_DNA"/>
</dbReference>
<keyword evidence="3" id="KW-1185">Reference proteome</keyword>
<dbReference type="RefSeq" id="WP_153431004.1">
    <property type="nucleotide sequence ID" value="NZ_WIPH01000018.1"/>
</dbReference>
<organism evidence="2 3">
    <name type="scientific">Gluconobacter aidae</name>
    <dbReference type="NCBI Taxonomy" id="2662454"/>
    <lineage>
        <taxon>Bacteria</taxon>
        <taxon>Pseudomonadati</taxon>
        <taxon>Pseudomonadota</taxon>
        <taxon>Alphaproteobacteria</taxon>
        <taxon>Acetobacterales</taxon>
        <taxon>Acetobacteraceae</taxon>
        <taxon>Gluconobacter</taxon>
    </lineage>
</organism>
<sequence>MNELNKAFAPLGEEVTLAPMPSEPSGGVEILPAPTEPARTEHATAMWVYRTAEGQPFHAKYRSEKPGGGKTYTQKTYGTLDGVVQWHSKAPAGLPPLYNLDRLATSPDAPVLLVEGEKAADAATRLFPDYVATTAGSAVSMGKADYAPLAGRDVVIWPDHDEPGQKAAQQATKRLHEAGVASLHIVSVPGTFPKAWDLADDTPDDADLRALLDAAPTVARVQMPGGYVMKPDGLFYMPPGESDKPPVRVSAPFEIVAQTRDPESNNWGLLLRWKDYDGKPHEWSIPNSKMHGDAREISGTLAEQGLRCLPNAARLLQTFLATVETDARLACVRQPGWHTTERGPVFVLANGAKIGPGSGAVTLQAGRASSGDKFAVSGTLDGWKDDVARYAIGNSRLAFYISAALAGPLLDIATEQSGGFHLVGGARSGKSTAAYAAGSVWGPTGQVRAWRATANGLEGIAAEISDTALILDEIGQASDFEVGNIVYSLSNEAGKQRANQRGGARSAFTWRTLFLSTGECTLEDKQNEAGKKTMAGQKTRLANIPAAPEGGHGLFETLHGFSDGAALSNHLRRTVHRQHGTASRAFLARLTNERASDEAGLRQWIDARRKAFVTEHAKETGSQAQSVAGRFALVACAGELAARFNVVPWPEGEAMNAAAVCFKAWLAENGGGEAFEEQAAIEQVRAFIAAHGDSRFQAIGSDGGVDMNADSRVAVANRAGFRWLCGGSVECFGILPTAFVNEVCRGINARRAADILAKAGHLILSRSGKTKSFRRVPGYSSGMPFYLIRPSILA</sequence>
<dbReference type="Pfam" id="PF06048">
    <property type="entry name" value="DUF927"/>
    <property type="match status" value="1"/>
</dbReference>
<dbReference type="AlphaFoldDB" id="A0A7X1SS40"/>
<dbReference type="Gene3D" id="3.40.1360.10">
    <property type="match status" value="1"/>
</dbReference>
<evidence type="ECO:0000313" key="2">
    <source>
        <dbReference type="EMBL" id="MQR99324.1"/>
    </source>
</evidence>
<dbReference type="InterPro" id="IPR034154">
    <property type="entry name" value="TOPRIM_DnaG/twinkle"/>
</dbReference>
<evidence type="ECO:0000259" key="1">
    <source>
        <dbReference type="Pfam" id="PF06048"/>
    </source>
</evidence>
<accession>A0A7X1SS40</accession>
<dbReference type="Proteomes" id="UP000432209">
    <property type="component" value="Unassembled WGS sequence"/>
</dbReference>
<protein>
    <submittedName>
        <fullName evidence="2">DUF927 domain-containing protein</fullName>
    </submittedName>
</protein>
<reference evidence="2 3" key="1">
    <citation type="submission" date="2019-10" db="EMBL/GenBank/DDBJ databases">
        <title>Gluconobacter aidae sp. nov., a novel species of acetic acid bacteria isolated in Thailand.</title>
        <authorList>
            <person name="Yukphan P."/>
            <person name="Charoenyingcharoen P."/>
            <person name="Malimas S."/>
            <person name="Muramatsu Y."/>
            <person name="Nakagawa Y."/>
            <person name="Tanasupawat S."/>
            <person name="Yamada Y."/>
        </authorList>
    </citation>
    <scope>NUCLEOTIDE SEQUENCE [LARGE SCALE GENOMIC DNA]</scope>
    <source>
        <strain evidence="2 3">AC10</strain>
    </source>
</reference>
<name>A0A7X1SS40_9PROT</name>
<dbReference type="InterPro" id="IPR009270">
    <property type="entry name" value="DUF927"/>
</dbReference>